<dbReference type="Pfam" id="PF02597">
    <property type="entry name" value="ThiS"/>
    <property type="match status" value="1"/>
</dbReference>
<protein>
    <submittedName>
        <fullName evidence="1">ThiS: thiamine biosynthesis protein ThiS</fullName>
    </submittedName>
</protein>
<dbReference type="InterPro" id="IPR003749">
    <property type="entry name" value="ThiS/MoaD-like"/>
</dbReference>
<name>A0A554X2P4_9BURK</name>
<dbReference type="InterPro" id="IPR010035">
    <property type="entry name" value="Thi_S"/>
</dbReference>
<reference evidence="1 2" key="1">
    <citation type="submission" date="2019-07" db="EMBL/GenBank/DDBJ databases">
        <title>Tepidimonas taiwanensis I1-1 draft genome.</title>
        <authorList>
            <person name="Da Costa M.S."/>
            <person name="Froufe H.J.C."/>
            <person name="Egas C."/>
            <person name="Albuquerque L."/>
        </authorList>
    </citation>
    <scope>NUCLEOTIDE SEQUENCE [LARGE SCALE GENOMIC DNA]</scope>
    <source>
        <strain evidence="1 2">I1-1</strain>
    </source>
</reference>
<dbReference type="PANTHER" id="PTHR34472">
    <property type="entry name" value="SULFUR CARRIER PROTEIN THIS"/>
    <property type="match status" value="1"/>
</dbReference>
<dbReference type="InterPro" id="IPR012675">
    <property type="entry name" value="Beta-grasp_dom_sf"/>
</dbReference>
<dbReference type="Proteomes" id="UP000317763">
    <property type="component" value="Unassembled WGS sequence"/>
</dbReference>
<dbReference type="NCBIfam" id="TIGR01683">
    <property type="entry name" value="thiS"/>
    <property type="match status" value="1"/>
</dbReference>
<dbReference type="OrthoDB" id="9800283at2"/>
<proteinExistence type="predicted"/>
<dbReference type="SUPFAM" id="SSF54285">
    <property type="entry name" value="MoaD/ThiS"/>
    <property type="match status" value="1"/>
</dbReference>
<organism evidence="1 2">
    <name type="scientific">Tepidimonas taiwanensis</name>
    <dbReference type="NCBI Taxonomy" id="307486"/>
    <lineage>
        <taxon>Bacteria</taxon>
        <taxon>Pseudomonadati</taxon>
        <taxon>Pseudomonadota</taxon>
        <taxon>Betaproteobacteria</taxon>
        <taxon>Burkholderiales</taxon>
        <taxon>Tepidimonas</taxon>
    </lineage>
</organism>
<dbReference type="Gene3D" id="3.10.20.30">
    <property type="match status" value="1"/>
</dbReference>
<evidence type="ECO:0000313" key="2">
    <source>
        <dbReference type="Proteomes" id="UP000317763"/>
    </source>
</evidence>
<dbReference type="AlphaFoldDB" id="A0A554X2P4"/>
<dbReference type="InterPro" id="IPR016155">
    <property type="entry name" value="Mopterin_synth/thiamin_S_b"/>
</dbReference>
<dbReference type="EMBL" id="VJOM01000026">
    <property type="protein sequence ID" value="TSE30098.1"/>
    <property type="molecule type" value="Genomic_DNA"/>
</dbReference>
<gene>
    <name evidence="1" type="ORF">Ttaiw_02062</name>
</gene>
<evidence type="ECO:0000313" key="1">
    <source>
        <dbReference type="EMBL" id="TSE30098.1"/>
    </source>
</evidence>
<accession>A0A554X2P4</accession>
<sequence>MNVWINAQPVELPDAATLADAVAHATAQRPADAPFAVAVNLQFVPRSQYPHTPLREGDRIEIIAPVTGG</sequence>
<dbReference type="PANTHER" id="PTHR34472:SF1">
    <property type="entry name" value="SULFUR CARRIER PROTEIN THIS"/>
    <property type="match status" value="1"/>
</dbReference>
<dbReference type="CDD" id="cd00565">
    <property type="entry name" value="Ubl_ThiS"/>
    <property type="match status" value="1"/>
</dbReference>
<keyword evidence="2" id="KW-1185">Reference proteome</keyword>
<dbReference type="STRING" id="307486.GCA_000807215_01698"/>
<dbReference type="RefSeq" id="WP_143898282.1">
    <property type="nucleotide sequence ID" value="NZ_CP083911.1"/>
</dbReference>
<comment type="caution">
    <text evidence="1">The sequence shown here is derived from an EMBL/GenBank/DDBJ whole genome shotgun (WGS) entry which is preliminary data.</text>
</comment>